<accession>B6GD68</accession>
<dbReference type="HOGENOM" id="CLU_116175_2_0_11"/>
<keyword evidence="2" id="KW-0813">Transport</keyword>
<dbReference type="STRING" id="445975.COLSTE_02046"/>
<comment type="subcellular location">
    <subcellularLocation>
        <location evidence="1">Cytoplasm</location>
    </subcellularLocation>
</comment>
<dbReference type="EMBL" id="ABXJ01000123">
    <property type="protein sequence ID" value="EEA89769.1"/>
    <property type="molecule type" value="Genomic_DNA"/>
</dbReference>
<dbReference type="InterPro" id="IPR004720">
    <property type="entry name" value="PTS_IIB_sorbose-sp"/>
</dbReference>
<dbReference type="OrthoDB" id="9788818at2"/>
<keyword evidence="4" id="KW-0762">Sugar transport</keyword>
<evidence type="ECO:0000313" key="10">
    <source>
        <dbReference type="Proteomes" id="UP000003560"/>
    </source>
</evidence>
<dbReference type="PROSITE" id="PS51101">
    <property type="entry name" value="PTS_EIIB_TYPE_4"/>
    <property type="match status" value="1"/>
</dbReference>
<dbReference type="GeneID" id="98002433"/>
<dbReference type="GO" id="GO:0009401">
    <property type="term" value="P:phosphoenolpyruvate-dependent sugar phosphotransferase system"/>
    <property type="evidence" value="ECO:0007669"/>
    <property type="project" value="UniProtKB-KW"/>
</dbReference>
<evidence type="ECO:0000256" key="2">
    <source>
        <dbReference type="ARBA" id="ARBA00022448"/>
    </source>
</evidence>
<dbReference type="Proteomes" id="UP000003560">
    <property type="component" value="Unassembled WGS sequence"/>
</dbReference>
<evidence type="ECO:0000256" key="1">
    <source>
        <dbReference type="ARBA" id="ARBA00004496"/>
    </source>
</evidence>
<evidence type="ECO:0000256" key="7">
    <source>
        <dbReference type="ARBA" id="ARBA00022777"/>
    </source>
</evidence>
<evidence type="ECO:0000313" key="9">
    <source>
        <dbReference type="EMBL" id="EEA89769.1"/>
    </source>
</evidence>
<dbReference type="SUPFAM" id="SSF52728">
    <property type="entry name" value="PTS IIb component"/>
    <property type="match status" value="1"/>
</dbReference>
<keyword evidence="5" id="KW-0808">Transferase</keyword>
<dbReference type="eggNOG" id="COG3444">
    <property type="taxonomic scope" value="Bacteria"/>
</dbReference>
<evidence type="ECO:0000256" key="4">
    <source>
        <dbReference type="ARBA" id="ARBA00022597"/>
    </source>
</evidence>
<sequence>MIALVRADDRLLHGLVAVSWTSDVAPETILIANDAAAKDTFLSNTMKMAKPAGVKMGIKSIEGAVKALNNPINDGKKIFLVVESVIDAESIFNQLNNKFNRLNIGTAGVKKQPGQEYRPTLPQVHVSRADYEAAERLDAQGVKVFAQVTPTREKMDFAEIKKVFA</sequence>
<evidence type="ECO:0000259" key="8">
    <source>
        <dbReference type="PROSITE" id="PS51101"/>
    </source>
</evidence>
<gene>
    <name evidence="9" type="ORF">COLSTE_02046</name>
</gene>
<dbReference type="GO" id="GO:0008982">
    <property type="term" value="F:protein-N(PI)-phosphohistidine-sugar phosphotransferase activity"/>
    <property type="evidence" value="ECO:0007669"/>
    <property type="project" value="InterPro"/>
</dbReference>
<dbReference type="GO" id="GO:0005737">
    <property type="term" value="C:cytoplasm"/>
    <property type="evidence" value="ECO:0007669"/>
    <property type="project" value="UniProtKB-SubCell"/>
</dbReference>
<keyword evidence="6" id="KW-0598">Phosphotransferase system</keyword>
<proteinExistence type="predicted"/>
<evidence type="ECO:0000256" key="3">
    <source>
        <dbReference type="ARBA" id="ARBA00022490"/>
    </source>
</evidence>
<dbReference type="RefSeq" id="WP_006721675.1">
    <property type="nucleotide sequence ID" value="NZ_CP085935.1"/>
</dbReference>
<reference evidence="9 10" key="1">
    <citation type="submission" date="2008-10" db="EMBL/GenBank/DDBJ databases">
        <title>Draft genome sequence of Collinsella stercoris (DSM 13279).</title>
        <authorList>
            <person name="Sudarsanam P."/>
            <person name="Ley R."/>
            <person name="Guruge J."/>
            <person name="Turnbaugh P.J."/>
            <person name="Mahowald M."/>
            <person name="Liep D."/>
            <person name="Gordon J."/>
        </authorList>
    </citation>
    <scope>NUCLEOTIDE SEQUENCE [LARGE SCALE GENOMIC DNA]</scope>
    <source>
        <strain evidence="9 10">DSM 13279</strain>
    </source>
</reference>
<feature type="domain" description="PTS EIIB type-4" evidence="8">
    <location>
        <begin position="1"/>
        <end position="165"/>
    </location>
</feature>
<dbReference type="Pfam" id="PF03830">
    <property type="entry name" value="PTSIIB_sorb"/>
    <property type="match status" value="1"/>
</dbReference>
<dbReference type="InterPro" id="IPR036667">
    <property type="entry name" value="PTS_IIB_sorbose-sp_sf"/>
</dbReference>
<evidence type="ECO:0000256" key="6">
    <source>
        <dbReference type="ARBA" id="ARBA00022683"/>
    </source>
</evidence>
<dbReference type="GO" id="GO:0016301">
    <property type="term" value="F:kinase activity"/>
    <property type="evidence" value="ECO:0007669"/>
    <property type="project" value="UniProtKB-KW"/>
</dbReference>
<reference evidence="9 10" key="2">
    <citation type="submission" date="2008-10" db="EMBL/GenBank/DDBJ databases">
        <authorList>
            <person name="Fulton L."/>
            <person name="Clifton S."/>
            <person name="Fulton B."/>
            <person name="Xu J."/>
            <person name="Minx P."/>
            <person name="Pepin K.H."/>
            <person name="Johnson M."/>
            <person name="Thiruvilangam P."/>
            <person name="Bhonagiri V."/>
            <person name="Nash W.E."/>
            <person name="Mardis E.R."/>
            <person name="Wilson R.K."/>
        </authorList>
    </citation>
    <scope>NUCLEOTIDE SEQUENCE [LARGE SCALE GENOMIC DNA]</scope>
    <source>
        <strain evidence="9 10">DSM 13279</strain>
    </source>
</reference>
<organism evidence="9 10">
    <name type="scientific">Collinsella stercoris DSM 13279</name>
    <dbReference type="NCBI Taxonomy" id="445975"/>
    <lineage>
        <taxon>Bacteria</taxon>
        <taxon>Bacillati</taxon>
        <taxon>Actinomycetota</taxon>
        <taxon>Coriobacteriia</taxon>
        <taxon>Coriobacteriales</taxon>
        <taxon>Coriobacteriaceae</taxon>
        <taxon>Collinsella</taxon>
    </lineage>
</organism>
<protein>
    <submittedName>
        <fullName evidence="9">PTS system sorbose subfamily IIB component</fullName>
    </submittedName>
</protein>
<dbReference type="AlphaFoldDB" id="B6GD68"/>
<comment type="caution">
    <text evidence="9">The sequence shown here is derived from an EMBL/GenBank/DDBJ whole genome shotgun (WGS) entry which is preliminary data.</text>
</comment>
<evidence type="ECO:0000256" key="5">
    <source>
        <dbReference type="ARBA" id="ARBA00022679"/>
    </source>
</evidence>
<keyword evidence="7" id="KW-0418">Kinase</keyword>
<name>B6GD68_9ACTN</name>
<dbReference type="Gene3D" id="3.40.35.10">
    <property type="entry name" value="Phosphotransferase system, sorbose subfamily IIB component"/>
    <property type="match status" value="1"/>
</dbReference>
<keyword evidence="3" id="KW-0963">Cytoplasm</keyword>
<keyword evidence="10" id="KW-1185">Reference proteome</keyword>